<protein>
    <submittedName>
        <fullName evidence="1">Uncharacterized protein</fullName>
    </submittedName>
</protein>
<dbReference type="EMBL" id="REFV01000016">
    <property type="protein sequence ID" value="RMB56527.1"/>
    <property type="molecule type" value="Genomic_DNA"/>
</dbReference>
<name>A0A3M0FX50_9FLAO</name>
<gene>
    <name evidence="1" type="ORF">EAX61_14050</name>
</gene>
<accession>A0A3M0FX50</accession>
<organism evidence="1 2">
    <name type="scientific">Dokdonia sinensis</name>
    <dbReference type="NCBI Taxonomy" id="2479847"/>
    <lineage>
        <taxon>Bacteria</taxon>
        <taxon>Pseudomonadati</taxon>
        <taxon>Bacteroidota</taxon>
        <taxon>Flavobacteriia</taxon>
        <taxon>Flavobacteriales</taxon>
        <taxon>Flavobacteriaceae</taxon>
        <taxon>Dokdonia</taxon>
    </lineage>
</organism>
<keyword evidence="2" id="KW-1185">Reference proteome</keyword>
<sequence>MKIKNIFIICLLLSTAQCKSQNSASRLSIKEKDTEAFVTFFNTQKMYSYIDKNVMGADLILNFIGRYKHNIKFYRTADSICKKDQDLERLKFYCPLADSFSRFEGLLDASDFEYLRAEYESSRKPRELNVESIISQTIPLLKHSDIYYEQVDYTRYDGVPKIDEFPSIRVLDYYITKNEDVAIIVYVTEGPGIRHGRASYFLLKKMDDIWWKPIGPLKI</sequence>
<reference evidence="1 2" key="1">
    <citation type="submission" date="2018-10" db="EMBL/GenBank/DDBJ databases">
        <title>Dokdonia luteus sp. nov., isolated from sea water.</title>
        <authorList>
            <person name="Zhou L.Y."/>
            <person name="Du Z.J."/>
        </authorList>
    </citation>
    <scope>NUCLEOTIDE SEQUENCE [LARGE SCALE GENOMIC DNA]</scope>
    <source>
        <strain evidence="1 2">SH27</strain>
    </source>
</reference>
<dbReference type="AlphaFoldDB" id="A0A3M0FX50"/>
<evidence type="ECO:0000313" key="1">
    <source>
        <dbReference type="EMBL" id="RMB56527.1"/>
    </source>
</evidence>
<dbReference type="RefSeq" id="WP_121918339.1">
    <property type="nucleotide sequence ID" value="NZ_REFV01000016.1"/>
</dbReference>
<proteinExistence type="predicted"/>
<comment type="caution">
    <text evidence="1">The sequence shown here is derived from an EMBL/GenBank/DDBJ whole genome shotgun (WGS) entry which is preliminary data.</text>
</comment>
<dbReference type="Proteomes" id="UP000281985">
    <property type="component" value="Unassembled WGS sequence"/>
</dbReference>
<evidence type="ECO:0000313" key="2">
    <source>
        <dbReference type="Proteomes" id="UP000281985"/>
    </source>
</evidence>